<dbReference type="AlphaFoldDB" id="W7X2Q4"/>
<proteinExistence type="predicted"/>
<name>W7X2Q4_TETTS</name>
<dbReference type="PANTHER" id="PTHR19879">
    <property type="entry name" value="TRANSCRIPTION INITIATION FACTOR TFIID"/>
    <property type="match status" value="1"/>
</dbReference>
<evidence type="ECO:0000256" key="3">
    <source>
        <dbReference type="PROSITE-ProRule" id="PRU00221"/>
    </source>
</evidence>
<dbReference type="PANTHER" id="PTHR19879:SF9">
    <property type="entry name" value="TRANSCRIPTION INITIATION FACTOR TFIID SUBUNIT 5"/>
    <property type="match status" value="1"/>
</dbReference>
<dbReference type="STRING" id="312017.W7X2Q4"/>
<feature type="repeat" description="WD" evidence="3">
    <location>
        <begin position="661"/>
        <end position="687"/>
    </location>
</feature>
<dbReference type="KEGG" id="tet:TTHERM_000384929"/>
<dbReference type="PRINTS" id="PR00320">
    <property type="entry name" value="GPROTEINBRPT"/>
</dbReference>
<evidence type="ECO:0000256" key="1">
    <source>
        <dbReference type="ARBA" id="ARBA00022574"/>
    </source>
</evidence>
<dbReference type="EMBL" id="GG662644">
    <property type="protein sequence ID" value="EWS73565.1"/>
    <property type="molecule type" value="Genomic_DNA"/>
</dbReference>
<feature type="repeat" description="WD" evidence="3">
    <location>
        <begin position="703"/>
        <end position="735"/>
    </location>
</feature>
<evidence type="ECO:0000313" key="4">
    <source>
        <dbReference type="EMBL" id="EWS73565.1"/>
    </source>
</evidence>
<dbReference type="Pfam" id="PF00400">
    <property type="entry name" value="WD40"/>
    <property type="match status" value="5"/>
</dbReference>
<dbReference type="InterPro" id="IPR015943">
    <property type="entry name" value="WD40/YVTN_repeat-like_dom_sf"/>
</dbReference>
<dbReference type="CDD" id="cd00200">
    <property type="entry name" value="WD40"/>
    <property type="match status" value="1"/>
</dbReference>
<dbReference type="Gene3D" id="2.130.10.10">
    <property type="entry name" value="YVTN repeat-like/Quinoprotein amine dehydrogenase"/>
    <property type="match status" value="2"/>
</dbReference>
<keyword evidence="5" id="KW-1185">Reference proteome</keyword>
<gene>
    <name evidence="4" type="ORF">TTHERM_000384929</name>
</gene>
<dbReference type="OrthoDB" id="338608at2759"/>
<protein>
    <submittedName>
        <fullName evidence="4">WD domain, G-beta repeat protein</fullName>
    </submittedName>
</protein>
<dbReference type="RefSeq" id="XP_012653888.1">
    <property type="nucleotide sequence ID" value="XM_012798434.1"/>
</dbReference>
<keyword evidence="2" id="KW-0677">Repeat</keyword>
<dbReference type="PROSITE" id="PS50082">
    <property type="entry name" value="WD_REPEATS_2"/>
    <property type="match status" value="4"/>
</dbReference>
<dbReference type="InterPro" id="IPR001680">
    <property type="entry name" value="WD40_rpt"/>
</dbReference>
<dbReference type="SMART" id="SM00320">
    <property type="entry name" value="WD40"/>
    <property type="match status" value="7"/>
</dbReference>
<evidence type="ECO:0000256" key="2">
    <source>
        <dbReference type="ARBA" id="ARBA00022737"/>
    </source>
</evidence>
<dbReference type="InParanoid" id="W7X2Q4"/>
<keyword evidence="1 3" id="KW-0853">WD repeat</keyword>
<accession>W7X2Q4</accession>
<dbReference type="SUPFAM" id="SSF57845">
    <property type="entry name" value="B-box zinc-binding domain"/>
    <property type="match status" value="1"/>
</dbReference>
<dbReference type="Proteomes" id="UP000009168">
    <property type="component" value="Unassembled WGS sequence"/>
</dbReference>
<dbReference type="GeneID" id="24438688"/>
<dbReference type="InterPro" id="IPR020472">
    <property type="entry name" value="WD40_PAC1"/>
</dbReference>
<sequence>MDINTNSNIQYQPQNDQIILDENIQVKSQENQIFLQSNGENQVQENPLISSQASTVKQEAIDQSVNQDCNYQIKNDFDQLSNPKQHEKDDQLITENIDLKKEVQDLNDNQIQTTQNLVGNSQDQQNTFPEKCLLHDIKNKYVCIQQNCNALSRIACAECHVEGPHPKHELIKIEIFKEEIQIKSQRAIQLFEQINKESTKQQISEKIQKIQDGLINMLTDFKEEKFKLIDNANLIGDELLSGYENDISQLDYKKTLNIFANQQVSLQDLSQLKLALILYHSEQNESVEVSKANFQLFIEDIKKEIEQMEQNFYRAFTQRIDISHNLGQDERLVDYDVKQHNSEGVRNLKLNKSENIQLEQNEHSNNQEQISINKDNNTTSQIQKQKHSFLSSKEQYNWRLRRDEQRQEDEKYANQEGNNTFIRKTLQLKLKGLCIKKLQEHKGWIGRIERINENIFASCSSDKKVIFWDLQTLKPMKTWTDTSSKNHILSLCKLDSKTIAMGGSDKLIRIYEWETENMVKLLKGHKGGVNYIISLNEEVIASCGSDNSIVVWNWKQEVVLNHLKNYHSQAIYQITFLHTNSFLASCSKDTTIKVYNFDTKEVLCTLKGAKQAVHTICYLKKNLLASGNADQTIRIWNYIQGIQTKIIRVPNQSIYTLCKIDDHYIASGQSDNKIKIWAYEEGETLENSQDSRHGYGAVCVKTLESHTSAVSCLSYLAEKFTLISGSNDHSLCIWQ</sequence>
<dbReference type="PROSITE" id="PS50294">
    <property type="entry name" value="WD_REPEATS_REGION"/>
    <property type="match status" value="1"/>
</dbReference>
<organism evidence="4 5">
    <name type="scientific">Tetrahymena thermophila (strain SB210)</name>
    <dbReference type="NCBI Taxonomy" id="312017"/>
    <lineage>
        <taxon>Eukaryota</taxon>
        <taxon>Sar</taxon>
        <taxon>Alveolata</taxon>
        <taxon>Ciliophora</taxon>
        <taxon>Intramacronucleata</taxon>
        <taxon>Oligohymenophorea</taxon>
        <taxon>Hymenostomatida</taxon>
        <taxon>Tetrahymenina</taxon>
        <taxon>Tetrahymenidae</taxon>
        <taxon>Tetrahymena</taxon>
    </lineage>
</organism>
<dbReference type="InterPro" id="IPR036322">
    <property type="entry name" value="WD40_repeat_dom_sf"/>
</dbReference>
<feature type="repeat" description="WD" evidence="3">
    <location>
        <begin position="564"/>
        <end position="605"/>
    </location>
</feature>
<dbReference type="SUPFAM" id="SSF50978">
    <property type="entry name" value="WD40 repeat-like"/>
    <property type="match status" value="1"/>
</dbReference>
<evidence type="ECO:0000313" key="5">
    <source>
        <dbReference type="Proteomes" id="UP000009168"/>
    </source>
</evidence>
<feature type="repeat" description="WD" evidence="3">
    <location>
        <begin position="606"/>
        <end position="637"/>
    </location>
</feature>
<reference evidence="5" key="1">
    <citation type="journal article" date="2006" name="PLoS Biol.">
        <title>Macronuclear genome sequence of the ciliate Tetrahymena thermophila, a model eukaryote.</title>
        <authorList>
            <person name="Eisen J.A."/>
            <person name="Coyne R.S."/>
            <person name="Wu M."/>
            <person name="Wu D."/>
            <person name="Thiagarajan M."/>
            <person name="Wortman J.R."/>
            <person name="Badger J.H."/>
            <person name="Ren Q."/>
            <person name="Amedeo P."/>
            <person name="Jones K.M."/>
            <person name="Tallon L.J."/>
            <person name="Delcher A.L."/>
            <person name="Salzberg S.L."/>
            <person name="Silva J.C."/>
            <person name="Haas B.J."/>
            <person name="Majoros W.H."/>
            <person name="Farzad M."/>
            <person name="Carlton J.M."/>
            <person name="Smith R.K. Jr."/>
            <person name="Garg J."/>
            <person name="Pearlman R.E."/>
            <person name="Karrer K.M."/>
            <person name="Sun L."/>
            <person name="Manning G."/>
            <person name="Elde N.C."/>
            <person name="Turkewitz A.P."/>
            <person name="Asai D.J."/>
            <person name="Wilkes D.E."/>
            <person name="Wang Y."/>
            <person name="Cai H."/>
            <person name="Collins K."/>
            <person name="Stewart B.A."/>
            <person name="Lee S.R."/>
            <person name="Wilamowska K."/>
            <person name="Weinberg Z."/>
            <person name="Ruzzo W.L."/>
            <person name="Wloga D."/>
            <person name="Gaertig J."/>
            <person name="Frankel J."/>
            <person name="Tsao C.-C."/>
            <person name="Gorovsky M.A."/>
            <person name="Keeling P.J."/>
            <person name="Waller R.F."/>
            <person name="Patron N.J."/>
            <person name="Cherry J.M."/>
            <person name="Stover N.A."/>
            <person name="Krieger C.J."/>
            <person name="del Toro C."/>
            <person name="Ryder H.F."/>
            <person name="Williamson S.C."/>
            <person name="Barbeau R.A."/>
            <person name="Hamilton E.P."/>
            <person name="Orias E."/>
        </authorList>
    </citation>
    <scope>NUCLEOTIDE SEQUENCE [LARGE SCALE GENOMIC DNA]</scope>
    <source>
        <strain evidence="5">SB210</strain>
    </source>
</reference>